<dbReference type="GeneID" id="105368999"/>
<keyword evidence="3 4" id="KW-0067">ATP-binding</keyword>
<evidence type="ECO:0000256" key="1">
    <source>
        <dbReference type="ARBA" id="ARBA00022679"/>
    </source>
</evidence>
<dbReference type="RefSeq" id="XP_011506523.1">
    <property type="nucleotide sequence ID" value="XM_011508221.1"/>
</dbReference>
<proteinExistence type="inferred from homology"/>
<dbReference type="GO" id="GO:0005524">
    <property type="term" value="F:ATP binding"/>
    <property type="evidence" value="ECO:0007669"/>
    <property type="project" value="UniProtKB-UniRule"/>
</dbReference>
<dbReference type="SUPFAM" id="SSF89028">
    <property type="entry name" value="Cobalamin adenosyltransferase-like"/>
    <property type="match status" value="1"/>
</dbReference>
<dbReference type="Pfam" id="PF01923">
    <property type="entry name" value="Cob_adeno_trans"/>
    <property type="match status" value="1"/>
</dbReference>
<keyword evidence="6" id="KW-1185">Reference proteome</keyword>
<keyword evidence="2 4" id="KW-0547">Nucleotide-binding</keyword>
<dbReference type="RefSeq" id="XP_011506522.1">
    <property type="nucleotide sequence ID" value="XM_011508220.1"/>
</dbReference>
<evidence type="ECO:0000313" key="6">
    <source>
        <dbReference type="Proteomes" id="UP000695007"/>
    </source>
</evidence>
<accession>A0AAJ6YY04</accession>
<dbReference type="GO" id="GO:0008817">
    <property type="term" value="F:corrinoid adenosyltransferase activity"/>
    <property type="evidence" value="ECO:0007669"/>
    <property type="project" value="TreeGrafter"/>
</dbReference>
<name>A0AAJ6YY04_9HYME</name>
<dbReference type="InterPro" id="IPR029499">
    <property type="entry name" value="PduO-typ"/>
</dbReference>
<organism evidence="6 7">
    <name type="scientific">Ceratosolen solmsi marchali</name>
    <dbReference type="NCBI Taxonomy" id="326594"/>
    <lineage>
        <taxon>Eukaryota</taxon>
        <taxon>Metazoa</taxon>
        <taxon>Ecdysozoa</taxon>
        <taxon>Arthropoda</taxon>
        <taxon>Hexapoda</taxon>
        <taxon>Insecta</taxon>
        <taxon>Pterygota</taxon>
        <taxon>Neoptera</taxon>
        <taxon>Endopterygota</taxon>
        <taxon>Hymenoptera</taxon>
        <taxon>Apocrita</taxon>
        <taxon>Proctotrupomorpha</taxon>
        <taxon>Chalcidoidea</taxon>
        <taxon>Agaonidae</taxon>
        <taxon>Agaoninae</taxon>
        <taxon>Ceratosolen</taxon>
    </lineage>
</organism>
<feature type="domain" description="Cobalamin adenosyltransferase-like" evidence="5">
    <location>
        <begin position="42"/>
        <end position="193"/>
    </location>
</feature>
<gene>
    <name evidence="7 8" type="primary">LOC105368999</name>
</gene>
<evidence type="ECO:0000259" key="5">
    <source>
        <dbReference type="Pfam" id="PF01923"/>
    </source>
</evidence>
<dbReference type="PANTHER" id="PTHR12213:SF0">
    <property type="entry name" value="CORRINOID ADENOSYLTRANSFERASE MMAB"/>
    <property type="match status" value="1"/>
</dbReference>
<dbReference type="KEGG" id="csol:105368999"/>
<comment type="similarity">
    <text evidence="4">Belongs to the Cob(I)alamin adenosyltransferase family.</text>
</comment>
<dbReference type="InterPro" id="IPR016030">
    <property type="entry name" value="CblAdoTrfase-like"/>
</dbReference>
<evidence type="ECO:0000256" key="3">
    <source>
        <dbReference type="ARBA" id="ARBA00022840"/>
    </source>
</evidence>
<evidence type="ECO:0000313" key="8">
    <source>
        <dbReference type="RefSeq" id="XP_011506523.1"/>
    </source>
</evidence>
<dbReference type="InterPro" id="IPR036451">
    <property type="entry name" value="CblAdoTrfase-like_sf"/>
</dbReference>
<dbReference type="AlphaFoldDB" id="A0AAJ6YY04"/>
<keyword evidence="1 4" id="KW-0808">Transferase</keyword>
<reference evidence="7 8" key="1">
    <citation type="submission" date="2025-04" db="UniProtKB">
        <authorList>
            <consortium name="RefSeq"/>
        </authorList>
    </citation>
    <scope>IDENTIFICATION</scope>
</reference>
<dbReference type="Gene3D" id="1.20.1200.10">
    <property type="entry name" value="Cobalamin adenosyltransferase-like"/>
    <property type="match status" value="1"/>
</dbReference>
<evidence type="ECO:0000313" key="7">
    <source>
        <dbReference type="RefSeq" id="XP_011506522.1"/>
    </source>
</evidence>
<protein>
    <submittedName>
        <fullName evidence="7 8">Cob(I)yrinic acid a,c-diamide adenosyltransferase, mitochondrial-like</fullName>
    </submittedName>
</protein>
<sequence length="215" mass="24651">MELARNLWRRSLFAYKSNMQMSIRNSLINPSNINSDTTSESLNVESKLKNKKVEIALGATEELSSYIGLAREFATDSKEVHPYIEKLRRIQMILLDLHYTIKKAVPGKTNLFENRHTQDLDEWIMEYSKQLPPHEDYIIPGGGKACASLHIARTICKKVEDSVIPLINNGLLDKEAQIYLKRLTDFLLTTSRMAAKCDNRSENIYIPRGEVSKHE</sequence>
<dbReference type="PANTHER" id="PTHR12213">
    <property type="entry name" value="CORRINOID ADENOSYLTRANSFERASE"/>
    <property type="match status" value="1"/>
</dbReference>
<dbReference type="Proteomes" id="UP000695007">
    <property type="component" value="Unplaced"/>
</dbReference>
<evidence type="ECO:0000256" key="4">
    <source>
        <dbReference type="RuleBase" id="RU366026"/>
    </source>
</evidence>
<evidence type="ECO:0000256" key="2">
    <source>
        <dbReference type="ARBA" id="ARBA00022741"/>
    </source>
</evidence>